<dbReference type="SUPFAM" id="SSF53187">
    <property type="entry name" value="Zn-dependent exopeptidases"/>
    <property type="match status" value="1"/>
</dbReference>
<dbReference type="InterPro" id="IPR036264">
    <property type="entry name" value="Bact_exopeptidase_dim_dom"/>
</dbReference>
<dbReference type="Gene3D" id="3.40.630.10">
    <property type="entry name" value="Zn peptidases"/>
    <property type="match status" value="2"/>
</dbReference>
<evidence type="ECO:0000259" key="5">
    <source>
        <dbReference type="Pfam" id="PF07687"/>
    </source>
</evidence>
<organism evidence="6 7">
    <name type="scientific">Plastoroseomonas hellenica</name>
    <dbReference type="NCBI Taxonomy" id="2687306"/>
    <lineage>
        <taxon>Bacteria</taxon>
        <taxon>Pseudomonadati</taxon>
        <taxon>Pseudomonadota</taxon>
        <taxon>Alphaproteobacteria</taxon>
        <taxon>Acetobacterales</taxon>
        <taxon>Acetobacteraceae</taxon>
        <taxon>Plastoroseomonas</taxon>
    </lineage>
</organism>
<dbReference type="Pfam" id="PF01546">
    <property type="entry name" value="Peptidase_M20"/>
    <property type="match status" value="1"/>
</dbReference>
<proteinExistence type="predicted"/>
<dbReference type="Proteomes" id="UP001196870">
    <property type="component" value="Unassembled WGS sequence"/>
</dbReference>
<keyword evidence="2" id="KW-0479">Metal-binding</keyword>
<protein>
    <submittedName>
        <fullName evidence="6">M20 family metallopeptidase</fullName>
    </submittedName>
</protein>
<dbReference type="InterPro" id="IPR001261">
    <property type="entry name" value="ArgE/DapE_CS"/>
</dbReference>
<comment type="cofactor">
    <cofactor evidence="1">
        <name>Zn(2+)</name>
        <dbReference type="ChEBI" id="CHEBI:29105"/>
    </cofactor>
</comment>
<evidence type="ECO:0000256" key="2">
    <source>
        <dbReference type="ARBA" id="ARBA00022723"/>
    </source>
</evidence>
<evidence type="ECO:0000256" key="4">
    <source>
        <dbReference type="ARBA" id="ARBA00022833"/>
    </source>
</evidence>
<dbReference type="SUPFAM" id="SSF55031">
    <property type="entry name" value="Bacterial exopeptidase dimerisation domain"/>
    <property type="match status" value="1"/>
</dbReference>
<name>A0ABS5F0A0_9PROT</name>
<comment type="caution">
    <text evidence="6">The sequence shown here is derived from an EMBL/GenBank/DDBJ whole genome shotgun (WGS) entry which is preliminary data.</text>
</comment>
<dbReference type="Gene3D" id="3.30.70.360">
    <property type="match status" value="1"/>
</dbReference>
<keyword evidence="4" id="KW-0862">Zinc</keyword>
<gene>
    <name evidence="6" type="ORF">GXW71_16530</name>
</gene>
<feature type="domain" description="Peptidase M20 dimerisation" evidence="5">
    <location>
        <begin position="191"/>
        <end position="316"/>
    </location>
</feature>
<evidence type="ECO:0000256" key="3">
    <source>
        <dbReference type="ARBA" id="ARBA00022801"/>
    </source>
</evidence>
<dbReference type="PROSITE" id="PS00759">
    <property type="entry name" value="ARGE_DAPE_CPG2_2"/>
    <property type="match status" value="1"/>
</dbReference>
<keyword evidence="3" id="KW-0378">Hydrolase</keyword>
<reference evidence="7" key="1">
    <citation type="journal article" date="2021" name="Syst. Appl. Microbiol.">
        <title>Roseomonas hellenica sp. nov., isolated from roots of wild-growing Alkanna tinctoria.</title>
        <authorList>
            <person name="Rat A."/>
            <person name="Naranjo H.D."/>
            <person name="Lebbe L."/>
            <person name="Cnockaert M."/>
            <person name="Krigas N."/>
            <person name="Grigoriadou K."/>
            <person name="Maloupa E."/>
            <person name="Willems A."/>
        </authorList>
    </citation>
    <scope>NUCLEOTIDE SEQUENCE [LARGE SCALE GENOMIC DNA]</scope>
    <source>
        <strain evidence="7">LMG 31523</strain>
    </source>
</reference>
<evidence type="ECO:0000313" key="7">
    <source>
        <dbReference type="Proteomes" id="UP001196870"/>
    </source>
</evidence>
<dbReference type="PANTHER" id="PTHR43808">
    <property type="entry name" value="ACETYLORNITHINE DEACETYLASE"/>
    <property type="match status" value="1"/>
</dbReference>
<dbReference type="EMBL" id="JAAGBB010000019">
    <property type="protein sequence ID" value="MBR0665967.1"/>
    <property type="molecule type" value="Genomic_DNA"/>
</dbReference>
<evidence type="ECO:0000256" key="1">
    <source>
        <dbReference type="ARBA" id="ARBA00001947"/>
    </source>
</evidence>
<dbReference type="PANTHER" id="PTHR43808:SF32">
    <property type="entry name" value="ARGE_DAPE-RELATED DEACYLASE"/>
    <property type="match status" value="1"/>
</dbReference>
<keyword evidence="7" id="KW-1185">Reference proteome</keyword>
<evidence type="ECO:0000313" key="6">
    <source>
        <dbReference type="EMBL" id="MBR0665967.1"/>
    </source>
</evidence>
<dbReference type="RefSeq" id="WP_246526636.1">
    <property type="nucleotide sequence ID" value="NZ_JAAGBB010000019.1"/>
</dbReference>
<dbReference type="InterPro" id="IPR011650">
    <property type="entry name" value="Peptidase_M20_dimer"/>
</dbReference>
<dbReference type="InterPro" id="IPR002933">
    <property type="entry name" value="Peptidase_M20"/>
</dbReference>
<accession>A0ABS5F0A0</accession>
<dbReference type="InterPro" id="IPR050072">
    <property type="entry name" value="Peptidase_M20A"/>
</dbReference>
<dbReference type="Pfam" id="PF07687">
    <property type="entry name" value="M20_dimer"/>
    <property type="match status" value="1"/>
</dbReference>
<sequence length="415" mass="43653">MSNRDRLRSSVVERRPWMVEAARRLIAVPSPNPPLDTSAVAAEAARLLREAVPAASLEVIALAEGVTNLVALLRGRAAGRRVVLSGHLDTYPVLEDLPWSVDPLGGELRDGRLYGRGACDMKGGIAASMAAFAALAELRETWAGEVVLALAGDEESMGTLGTRWLLDNRPELRGDAILIADVGSPEVLRFGEKGFLWFEVEAAGKAAHGAHVHLGVNAAERLVSALSAITGLRDIAVPTPPAIAEAIARAAPISERLAGAGESQVLRAITVNIGMMEAGISPNLVPASARARGDIRLPVGISCAEAERLLHQALDALPGIAWRVLRRSEPSHTDPGHEVVRRVAQAAAEVRGTAPAVNMRVGGSDARLFRAEGLPTVVYGPTPFGMGGADEYVLVDDLAVVAETYALAVWDLLGA</sequence>